<keyword evidence="2" id="KW-0812">Transmembrane</keyword>
<dbReference type="GO" id="GO:0005886">
    <property type="term" value="C:plasma membrane"/>
    <property type="evidence" value="ECO:0007669"/>
    <property type="project" value="InterPro"/>
</dbReference>
<keyword evidence="8" id="KW-1185">Reference proteome</keyword>
<feature type="region of interest" description="Disordered" evidence="5">
    <location>
        <begin position="949"/>
        <end position="968"/>
    </location>
</feature>
<proteinExistence type="predicted"/>
<dbReference type="OrthoDB" id="5555605at2"/>
<name>A0A1E7ZDH3_9ALTE</name>
<dbReference type="PANTHER" id="PTHR36985:SF1">
    <property type="entry name" value="TRANSLOCATION AND ASSEMBLY MODULE SUBUNIT TAMB"/>
    <property type="match status" value="1"/>
</dbReference>
<evidence type="ECO:0000313" key="7">
    <source>
        <dbReference type="EMBL" id="OFC71568.1"/>
    </source>
</evidence>
<evidence type="ECO:0000256" key="3">
    <source>
        <dbReference type="ARBA" id="ARBA00022989"/>
    </source>
</evidence>
<evidence type="ECO:0000259" key="6">
    <source>
        <dbReference type="Pfam" id="PF04357"/>
    </source>
</evidence>
<evidence type="ECO:0000256" key="4">
    <source>
        <dbReference type="ARBA" id="ARBA00023136"/>
    </source>
</evidence>
<keyword evidence="4" id="KW-0472">Membrane</keyword>
<dbReference type="AlphaFoldDB" id="A0A1E7ZDH3"/>
<reference evidence="7 8" key="1">
    <citation type="submission" date="2016-08" db="EMBL/GenBank/DDBJ databases">
        <authorList>
            <person name="Seilhamer J.J."/>
        </authorList>
    </citation>
    <scope>NUCLEOTIDE SEQUENCE [LARGE SCALE GENOMIC DNA]</scope>
    <source>
        <strain evidence="7 8">KCTC 42603</strain>
    </source>
</reference>
<comment type="caution">
    <text evidence="7">The sequence shown here is derived from an EMBL/GenBank/DDBJ whole genome shotgun (WGS) entry which is preliminary data.</text>
</comment>
<dbReference type="GO" id="GO:0009306">
    <property type="term" value="P:protein secretion"/>
    <property type="evidence" value="ECO:0007669"/>
    <property type="project" value="InterPro"/>
</dbReference>
<dbReference type="Pfam" id="PF04357">
    <property type="entry name" value="TamB"/>
    <property type="match status" value="1"/>
</dbReference>
<dbReference type="RefSeq" id="WP_070124437.1">
    <property type="nucleotide sequence ID" value="NZ_MDHN01000013.1"/>
</dbReference>
<organism evidence="7 8">
    <name type="scientific">Alteromonas confluentis</name>
    <dbReference type="NCBI Taxonomy" id="1656094"/>
    <lineage>
        <taxon>Bacteria</taxon>
        <taxon>Pseudomonadati</taxon>
        <taxon>Pseudomonadota</taxon>
        <taxon>Gammaproteobacteria</taxon>
        <taxon>Alteromonadales</taxon>
        <taxon>Alteromonadaceae</taxon>
        <taxon>Alteromonas/Salinimonas group</taxon>
        <taxon>Alteromonas</taxon>
    </lineage>
</organism>
<evidence type="ECO:0000256" key="1">
    <source>
        <dbReference type="ARBA" id="ARBA00004167"/>
    </source>
</evidence>
<keyword evidence="3" id="KW-1133">Transmembrane helix</keyword>
<dbReference type="EMBL" id="MDHN01000013">
    <property type="protein sequence ID" value="OFC71568.1"/>
    <property type="molecule type" value="Genomic_DNA"/>
</dbReference>
<dbReference type="STRING" id="1656094.BFC18_07485"/>
<protein>
    <recommendedName>
        <fullName evidence="6">Translocation and assembly module TamB C-terminal domain-containing protein</fullName>
    </recommendedName>
</protein>
<dbReference type="Proteomes" id="UP000175691">
    <property type="component" value="Unassembled WGS sequence"/>
</dbReference>
<dbReference type="PANTHER" id="PTHR36985">
    <property type="entry name" value="TRANSLOCATION AND ASSEMBLY MODULE SUBUNIT TAMB"/>
    <property type="match status" value="1"/>
</dbReference>
<dbReference type="GO" id="GO:0097347">
    <property type="term" value="C:TAM protein secretion complex"/>
    <property type="evidence" value="ECO:0007669"/>
    <property type="project" value="TreeGrafter"/>
</dbReference>
<gene>
    <name evidence="7" type="ORF">BFC18_07485</name>
</gene>
<comment type="subcellular location">
    <subcellularLocation>
        <location evidence="1">Membrane</location>
        <topology evidence="1">Single-pass membrane protein</topology>
    </subcellularLocation>
</comment>
<accession>A0A1E7ZDH3</accession>
<evidence type="ECO:0000313" key="8">
    <source>
        <dbReference type="Proteomes" id="UP000175691"/>
    </source>
</evidence>
<evidence type="ECO:0000256" key="5">
    <source>
        <dbReference type="SAM" id="MobiDB-lite"/>
    </source>
</evidence>
<dbReference type="InterPro" id="IPR007452">
    <property type="entry name" value="TamB_C"/>
</dbReference>
<feature type="domain" description="Translocation and assembly module TamB C-terminal" evidence="6">
    <location>
        <begin position="875"/>
        <end position="1225"/>
    </location>
</feature>
<evidence type="ECO:0000256" key="2">
    <source>
        <dbReference type="ARBA" id="ARBA00022692"/>
    </source>
</evidence>
<sequence>MRKRTISLWVVAPFLLIGVLIAYIVSPLGAPVIRYVANAAVDGLHIDDIDGTILSDITVSGVSWENEQWSVSVKKAETNLVLGCLITTKVCVDYLIVDGFTLKQLAVSDEEEESDSEPLTEFELPVSVKLNALTLTDVSIDLLAQQVALKSLSTKGTAWKTVSLAPLKAEGLVVTLPEAPQESEPTDKPVSYALSYTAPALPEVIIPIPVTVESFELKDISVKQGDATLQEIPIVAFNSLTLEQSDVALDKLHVEHAMANVDASASVTLAKDYPLNLDATAGITLEGIEETVTLSTDGSLRDLNLDVAVDGTYSAQIAGHANILDDTLPLDLKINWPEQAIPQVENSKLWQGDMLLQGEMGAYRFTADSGADVAEIGAIPVTADVVLNQNDITINALNVKILEGQVVNTGTLYLNESVSWSGNTKVSDISATQISPFAPTQINGSLDSLMRLTDKGVEANIRNMSIKGMRDGVPVEVNGGLIYSQGNDILVANLNISQAESTVRAMVQIFKERYLNADIDLNVAAIDELYPQVFGKVNGKIKAKGEWTDPIIDADITLTDVMASATLSPIAAEQGKVNGTVNAKGTFSDHSFGVDLSLPEHKLQLAMKGAWKDDRYTADISDSQIGLLTTRWQLNQPFRVAVRPEPFSMKVHRNCWESRNEGELCIEDVLYKDERTKWIVNANSVPVGLWAHELLPDTFTATSDAQLSLKTTGEFGVNAPMTANFDVSVTPSTWTMGPEQQLKLNVDTLQAQGNFKNDTLTSTLKLMSEQLGNITADVEMQPTKDDMPLTGKVNIDNIRIAPFKPMSPAIRQLAGNLNGDLQLEGSAKAPSVTGQLKLGNGNVDIEDMPVSIGDWEQSITFNGQSADFDGKFLLGNGPGTLSGDLAWSDGFETNIKLKGDRFRVNQPDISIDVSPDISASVKPGEVNVSGSVDIPWARIEIEELPPSAVSPSKDVHLRGEPPTEDPLDMVNANITVNIDEEKLGEVKLEAFGLTANLHGNIEVDTQPSMVAFGSLQILNGRYQAYGQDLVIRTGEVQFNGPIDQPSLLVEAIRDPNKTADGVVAGVRIDGAADSPNIALYSEPSMNQSNTLSYLLTGQGLGSSSSSSSDYGSLLLGFGLSNTENLQNKVGSALGIDEFTVGTTSNPNGGSTKLSINGQINERLTVQYNLDVGLSSDNNTTGTLRRRQEPPDLALRYRLLPRLFVEGVQTTIEEQSVFAVDFYYEFFLGESTPSRSQSNQTTSEEKP</sequence>